<keyword evidence="6" id="KW-0677">Repeat</keyword>
<dbReference type="GO" id="GO:0006897">
    <property type="term" value="P:endocytosis"/>
    <property type="evidence" value="ECO:0007669"/>
    <property type="project" value="TreeGrafter"/>
</dbReference>
<evidence type="ECO:0000256" key="4">
    <source>
        <dbReference type="ARBA" id="ARBA00022679"/>
    </source>
</evidence>
<dbReference type="Pfam" id="PF12796">
    <property type="entry name" value="Ank_2"/>
    <property type="match status" value="1"/>
</dbReference>
<dbReference type="PANTHER" id="PTHR24202">
    <property type="entry name" value="E3 UBIQUITIN-PROTEIN LIGASE MIB2"/>
    <property type="match status" value="1"/>
</dbReference>
<dbReference type="EMBL" id="JWIN03000006">
    <property type="protein sequence ID" value="KAB1278290.1"/>
    <property type="molecule type" value="Genomic_DNA"/>
</dbReference>
<evidence type="ECO:0000256" key="5">
    <source>
        <dbReference type="ARBA" id="ARBA00022723"/>
    </source>
</evidence>
<dbReference type="GO" id="GO:0007219">
    <property type="term" value="P:Notch signaling pathway"/>
    <property type="evidence" value="ECO:0007669"/>
    <property type="project" value="TreeGrafter"/>
</dbReference>
<keyword evidence="4" id="KW-0808">Transferase</keyword>
<keyword evidence="10" id="KW-0040">ANK repeat</keyword>
<proteinExistence type="predicted"/>
<name>A0A5N4E4S2_CAMDR</name>
<dbReference type="SUPFAM" id="SSF48403">
    <property type="entry name" value="Ankyrin repeat"/>
    <property type="match status" value="1"/>
</dbReference>
<dbReference type="EC" id="2.3.2.27" evidence="3"/>
<dbReference type="GO" id="GO:0005737">
    <property type="term" value="C:cytoplasm"/>
    <property type="evidence" value="ECO:0007669"/>
    <property type="project" value="TreeGrafter"/>
</dbReference>
<feature type="domain" description="Mind bomb SH3 repeat" evidence="11">
    <location>
        <begin position="1"/>
        <end position="36"/>
    </location>
</feature>
<dbReference type="InterPro" id="IPR040847">
    <property type="entry name" value="SH3_15"/>
</dbReference>
<dbReference type="PROSITE" id="PS50297">
    <property type="entry name" value="ANK_REP_REGION"/>
    <property type="match status" value="1"/>
</dbReference>
<dbReference type="PANTHER" id="PTHR24202:SF53">
    <property type="entry name" value="E3 UBIQUITIN-PROTEIN LIGASE MIB1"/>
    <property type="match status" value="1"/>
</dbReference>
<organism evidence="12 13">
    <name type="scientific">Camelus dromedarius</name>
    <name type="common">Dromedary</name>
    <name type="synonym">Arabian camel</name>
    <dbReference type="NCBI Taxonomy" id="9838"/>
    <lineage>
        <taxon>Eukaryota</taxon>
        <taxon>Metazoa</taxon>
        <taxon>Chordata</taxon>
        <taxon>Craniata</taxon>
        <taxon>Vertebrata</taxon>
        <taxon>Euteleostomi</taxon>
        <taxon>Mammalia</taxon>
        <taxon>Eutheria</taxon>
        <taxon>Laurasiatheria</taxon>
        <taxon>Artiodactyla</taxon>
        <taxon>Tylopoda</taxon>
        <taxon>Camelidae</taxon>
        <taxon>Camelus</taxon>
    </lineage>
</organism>
<feature type="repeat" description="ANK" evidence="10">
    <location>
        <begin position="158"/>
        <end position="190"/>
    </location>
</feature>
<keyword evidence="7" id="KW-0863">Zinc-finger</keyword>
<evidence type="ECO:0000313" key="12">
    <source>
        <dbReference type="EMBL" id="KAB1278290.1"/>
    </source>
</evidence>
<evidence type="ECO:0000256" key="1">
    <source>
        <dbReference type="ARBA" id="ARBA00000900"/>
    </source>
</evidence>
<protein>
    <recommendedName>
        <fullName evidence="3">RING-type E3 ubiquitin transferase</fullName>
        <ecNumber evidence="3">2.3.2.27</ecNumber>
    </recommendedName>
</protein>
<evidence type="ECO:0000256" key="6">
    <source>
        <dbReference type="ARBA" id="ARBA00022737"/>
    </source>
</evidence>
<keyword evidence="13" id="KW-1185">Reference proteome</keyword>
<dbReference type="GO" id="GO:0008270">
    <property type="term" value="F:zinc ion binding"/>
    <property type="evidence" value="ECO:0007669"/>
    <property type="project" value="UniProtKB-KW"/>
</dbReference>
<dbReference type="Pfam" id="PF18346">
    <property type="entry name" value="SH3_15"/>
    <property type="match status" value="1"/>
</dbReference>
<comment type="pathway">
    <text evidence="2">Protein modification; protein ubiquitination.</text>
</comment>
<dbReference type="InterPro" id="IPR036770">
    <property type="entry name" value="Ankyrin_rpt-contain_sf"/>
</dbReference>
<evidence type="ECO:0000313" key="13">
    <source>
        <dbReference type="Proteomes" id="UP000299084"/>
    </source>
</evidence>
<evidence type="ECO:0000256" key="3">
    <source>
        <dbReference type="ARBA" id="ARBA00012483"/>
    </source>
</evidence>
<dbReference type="InterPro" id="IPR002110">
    <property type="entry name" value="Ankyrin_rpt"/>
</dbReference>
<evidence type="ECO:0000256" key="10">
    <source>
        <dbReference type="PROSITE-ProRule" id="PRU00023"/>
    </source>
</evidence>
<keyword evidence="5" id="KW-0479">Metal-binding</keyword>
<evidence type="ECO:0000259" key="11">
    <source>
        <dbReference type="Pfam" id="PF18346"/>
    </source>
</evidence>
<evidence type="ECO:0000256" key="7">
    <source>
        <dbReference type="ARBA" id="ARBA00022771"/>
    </source>
</evidence>
<evidence type="ECO:0000256" key="2">
    <source>
        <dbReference type="ARBA" id="ARBA00004906"/>
    </source>
</evidence>
<keyword evidence="8" id="KW-0833">Ubl conjugation pathway</keyword>
<evidence type="ECO:0000256" key="8">
    <source>
        <dbReference type="ARBA" id="ARBA00022786"/>
    </source>
</evidence>
<evidence type="ECO:0000256" key="9">
    <source>
        <dbReference type="ARBA" id="ARBA00022833"/>
    </source>
</evidence>
<comment type="caution">
    <text evidence="12">The sequence shown here is derived from an EMBL/GenBank/DDBJ whole genome shotgun (WGS) entry which is preliminary data.</text>
</comment>
<dbReference type="Proteomes" id="UP000299084">
    <property type="component" value="Unassembled WGS sequence"/>
</dbReference>
<dbReference type="GO" id="GO:0016567">
    <property type="term" value="P:protein ubiquitination"/>
    <property type="evidence" value="ECO:0007669"/>
    <property type="project" value="TreeGrafter"/>
</dbReference>
<dbReference type="PROSITE" id="PS50088">
    <property type="entry name" value="ANK_REPEAT"/>
    <property type="match status" value="1"/>
</dbReference>
<keyword evidence="9" id="KW-0862">Zinc</keyword>
<dbReference type="AlphaFoldDB" id="A0A5N4E4S2"/>
<reference evidence="12 13" key="1">
    <citation type="journal article" date="2019" name="Mol. Ecol. Resour.">
        <title>Improving Illumina assemblies with Hi-C and long reads: an example with the North African dromedary.</title>
        <authorList>
            <person name="Elbers J.P."/>
            <person name="Rogers M.F."/>
            <person name="Perelman P.L."/>
            <person name="Proskuryakova A.A."/>
            <person name="Serdyukova N.A."/>
            <person name="Johnson W.E."/>
            <person name="Horin P."/>
            <person name="Corander J."/>
            <person name="Murphy D."/>
            <person name="Burger P.A."/>
        </authorList>
    </citation>
    <scope>NUCLEOTIDE SEQUENCE [LARGE SCALE GENOMIC DNA]</scope>
    <source>
        <strain evidence="12">Drom800</strain>
        <tissue evidence="12">Blood</tissue>
    </source>
</reference>
<comment type="catalytic activity">
    <reaction evidence="1">
        <text>S-ubiquitinyl-[E2 ubiquitin-conjugating enzyme]-L-cysteine + [acceptor protein]-L-lysine = [E2 ubiquitin-conjugating enzyme]-L-cysteine + N(6)-ubiquitinyl-[acceptor protein]-L-lysine.</text>
        <dbReference type="EC" id="2.3.2.27"/>
    </reaction>
</comment>
<dbReference type="GO" id="GO:0061630">
    <property type="term" value="F:ubiquitin protein ligase activity"/>
    <property type="evidence" value="ECO:0007669"/>
    <property type="project" value="UniProtKB-EC"/>
</dbReference>
<dbReference type="Gene3D" id="1.25.40.20">
    <property type="entry name" value="Ankyrin repeat-containing domain"/>
    <property type="match status" value="1"/>
</dbReference>
<gene>
    <name evidence="12" type="ORF">Cadr_000005124</name>
</gene>
<accession>A0A5N4E4S2</accession>
<sequence length="203" mass="21628">MFETLTTNATVCGIDEDHDIVVQCPSGNRWTFKPTVLTEVNTVQSGDAAQGAEGGALQFQVGEAGQVQQIYSDRDLKVEAGRTSRTYNPAAVPQVARAAAAISNASGERHSKLLKKLFETQESGDLNEELVKAAAHGDVAKVEDLLKRSHVDVNGQCAGHTAMQAASHNGHVDISKLLLKQNVDVETEDKDGEGAVHHVAFGD</sequence>